<dbReference type="EMBL" id="JALDYZ010000004">
    <property type="protein sequence ID" value="MDI7922512.1"/>
    <property type="molecule type" value="Genomic_DNA"/>
</dbReference>
<name>A0AAE3U2A5_9HYPH</name>
<reference evidence="1" key="1">
    <citation type="submission" date="2022-03" db="EMBL/GenBank/DDBJ databases">
        <title>Fererhizobium litorale gen. nov., sp. nov., isolated from sandy sediments of the Sea of Japan seashore.</title>
        <authorList>
            <person name="Romanenko L."/>
            <person name="Kurilenko V."/>
            <person name="Otstavnykh N."/>
            <person name="Svetashev V."/>
            <person name="Tekutyeva L."/>
            <person name="Isaeva M."/>
            <person name="Mikhailov V."/>
        </authorList>
    </citation>
    <scope>NUCLEOTIDE SEQUENCE</scope>
    <source>
        <strain evidence="1">KMM 9576</strain>
    </source>
</reference>
<dbReference type="Proteomes" id="UP001161580">
    <property type="component" value="Unassembled WGS sequence"/>
</dbReference>
<keyword evidence="2" id="KW-1185">Reference proteome</keyword>
<comment type="caution">
    <text evidence="1">The sequence shown here is derived from an EMBL/GenBank/DDBJ whole genome shotgun (WGS) entry which is preliminary data.</text>
</comment>
<proteinExistence type="predicted"/>
<evidence type="ECO:0000313" key="2">
    <source>
        <dbReference type="Proteomes" id="UP001161580"/>
    </source>
</evidence>
<evidence type="ECO:0000313" key="1">
    <source>
        <dbReference type="EMBL" id="MDI7922512.1"/>
    </source>
</evidence>
<sequence length="233" mass="25924">MSDCCSNPKVGPKPELKKVDSKDTLDLFNPEEVRLYGRPASSSQIYRGDHESTLKQIKDLISENKLIKHEVDPTDENAQEILNICTNIPVIAQANEFFSSFQQNVILAMIGGLDIYSIPVEVNQNGCGQPMESIGIIYGYSYEGHCYKLPKPQILCLPAKPQDIEGDKCGCDCGYSSSLGYAVWRLDKLSRVIAWDVRSDDIKTLILDANMPGNRSPLVYAQAQSLAPRRSHE</sequence>
<protein>
    <submittedName>
        <fullName evidence="1">Uncharacterized protein</fullName>
    </submittedName>
</protein>
<gene>
    <name evidence="1" type="ORF">MRS75_10485</name>
</gene>
<dbReference type="AlphaFoldDB" id="A0AAE3U2A5"/>
<dbReference type="RefSeq" id="WP_311786549.1">
    <property type="nucleotide sequence ID" value="NZ_JALDYY010000005.1"/>
</dbReference>
<accession>A0AAE3U2A5</accession>
<organism evidence="1 2">
    <name type="scientific">Ferirhizobium litorale</name>
    <dbReference type="NCBI Taxonomy" id="2927786"/>
    <lineage>
        <taxon>Bacteria</taxon>
        <taxon>Pseudomonadati</taxon>
        <taxon>Pseudomonadota</taxon>
        <taxon>Alphaproteobacteria</taxon>
        <taxon>Hyphomicrobiales</taxon>
        <taxon>Rhizobiaceae</taxon>
        <taxon>Ferirhizobium</taxon>
    </lineage>
</organism>